<accession>A0A183D5X7</accession>
<keyword evidence="3" id="KW-1185">Reference proteome</keyword>
<proteinExistence type="predicted"/>
<keyword evidence="1" id="KW-0812">Transmembrane</keyword>
<reference evidence="2 3" key="2">
    <citation type="submission" date="2018-11" db="EMBL/GenBank/DDBJ databases">
        <authorList>
            <consortium name="Pathogen Informatics"/>
        </authorList>
    </citation>
    <scope>NUCLEOTIDE SEQUENCE [LARGE SCALE GENOMIC DNA]</scope>
</reference>
<name>A0A183D5X7_9BILA</name>
<evidence type="ECO:0000313" key="2">
    <source>
        <dbReference type="EMBL" id="VDK42635.1"/>
    </source>
</evidence>
<evidence type="ECO:0000313" key="3">
    <source>
        <dbReference type="Proteomes" id="UP000271098"/>
    </source>
</evidence>
<feature type="transmembrane region" description="Helical" evidence="1">
    <location>
        <begin position="85"/>
        <end position="104"/>
    </location>
</feature>
<reference evidence="4" key="1">
    <citation type="submission" date="2016-06" db="UniProtKB">
        <authorList>
            <consortium name="WormBaseParasite"/>
        </authorList>
    </citation>
    <scope>IDENTIFICATION</scope>
</reference>
<organism evidence="4">
    <name type="scientific">Gongylonema pulchrum</name>
    <dbReference type="NCBI Taxonomy" id="637853"/>
    <lineage>
        <taxon>Eukaryota</taxon>
        <taxon>Metazoa</taxon>
        <taxon>Ecdysozoa</taxon>
        <taxon>Nematoda</taxon>
        <taxon>Chromadorea</taxon>
        <taxon>Rhabditida</taxon>
        <taxon>Spirurina</taxon>
        <taxon>Spiruromorpha</taxon>
        <taxon>Spiruroidea</taxon>
        <taxon>Gongylonematidae</taxon>
        <taxon>Gongylonema</taxon>
    </lineage>
</organism>
<keyword evidence="1" id="KW-0472">Membrane</keyword>
<sequence length="111" mass="13105">MNSESYWSRSTSCFRRFVAVQNVKRKSKRQVHGKKEVSLAHRRWVQKLFAFRSNSHGNLCQIGVSIRIARRNRNISRCLGEVIKFKLICFFGFGSFLNSCYFFFRFADIPV</sequence>
<keyword evidence="1" id="KW-1133">Transmembrane helix</keyword>
<dbReference type="EMBL" id="UYRT01007507">
    <property type="protein sequence ID" value="VDK42635.1"/>
    <property type="molecule type" value="Genomic_DNA"/>
</dbReference>
<gene>
    <name evidence="2" type="ORF">GPUH_LOCUS4117</name>
</gene>
<protein>
    <submittedName>
        <fullName evidence="2 4">Uncharacterized protein</fullName>
    </submittedName>
</protein>
<dbReference type="Proteomes" id="UP000271098">
    <property type="component" value="Unassembled WGS sequence"/>
</dbReference>
<dbReference type="WBParaSite" id="GPUH_0000412501-mRNA-1">
    <property type="protein sequence ID" value="GPUH_0000412501-mRNA-1"/>
    <property type="gene ID" value="GPUH_0000412501"/>
</dbReference>
<dbReference type="AlphaFoldDB" id="A0A183D5X7"/>
<evidence type="ECO:0000256" key="1">
    <source>
        <dbReference type="SAM" id="Phobius"/>
    </source>
</evidence>
<evidence type="ECO:0000313" key="4">
    <source>
        <dbReference type="WBParaSite" id="GPUH_0000412501-mRNA-1"/>
    </source>
</evidence>